<evidence type="ECO:0000313" key="4">
    <source>
        <dbReference type="EMBL" id="MFD1586956.1"/>
    </source>
</evidence>
<dbReference type="AlphaFoldDB" id="A0ABD6CA79"/>
<evidence type="ECO:0000259" key="3">
    <source>
        <dbReference type="Pfam" id="PF23420"/>
    </source>
</evidence>
<dbReference type="EMBL" id="JBHUDJ010000003">
    <property type="protein sequence ID" value="MFD1586956.1"/>
    <property type="molecule type" value="Genomic_DNA"/>
</dbReference>
<dbReference type="Proteomes" id="UP001597119">
    <property type="component" value="Unassembled WGS sequence"/>
</dbReference>
<dbReference type="Pfam" id="PF23420">
    <property type="entry name" value="DUF7108_C"/>
    <property type="match status" value="1"/>
</dbReference>
<keyword evidence="5" id="KW-1185">Reference proteome</keyword>
<sequence length="211" mass="23844">MPEANSDPADERADDHRADEETGDEETGDLPPDVVEEAERLTRLARDAVDDSEADAYRDRRASLLDDHDYRARVREDDSRDVLVLHPDEWLEDGLVRMDRVEDVDRGIERPLSGPGEADDWQTVDEHNRAVVDRVEATHGDVHGQNAAAFAEFMSNHYARAIESATDEEKEEFLTEYFPRNAWPSEDQRAVVEQSVQLAIETGESITGSAR</sequence>
<proteinExistence type="predicted"/>
<dbReference type="InterPro" id="IPR055532">
    <property type="entry name" value="DUF7108_N"/>
</dbReference>
<organism evidence="4 5">
    <name type="scientific">Halorientalis brevis</name>
    <dbReference type="NCBI Taxonomy" id="1126241"/>
    <lineage>
        <taxon>Archaea</taxon>
        <taxon>Methanobacteriati</taxon>
        <taxon>Methanobacteriota</taxon>
        <taxon>Stenosarchaea group</taxon>
        <taxon>Halobacteria</taxon>
        <taxon>Halobacteriales</taxon>
        <taxon>Haloarculaceae</taxon>
        <taxon>Halorientalis</taxon>
    </lineage>
</organism>
<name>A0ABD6CA79_9EURY</name>
<reference evidence="4 5" key="1">
    <citation type="journal article" date="2019" name="Int. J. Syst. Evol. Microbiol.">
        <title>The Global Catalogue of Microorganisms (GCM) 10K type strain sequencing project: providing services to taxonomists for standard genome sequencing and annotation.</title>
        <authorList>
            <consortium name="The Broad Institute Genomics Platform"/>
            <consortium name="The Broad Institute Genome Sequencing Center for Infectious Disease"/>
            <person name="Wu L."/>
            <person name="Ma J."/>
        </authorList>
    </citation>
    <scope>NUCLEOTIDE SEQUENCE [LARGE SCALE GENOMIC DNA]</scope>
    <source>
        <strain evidence="4 5">CGMCC 1.12125</strain>
    </source>
</reference>
<dbReference type="Pfam" id="PF23418">
    <property type="entry name" value="DUF7108"/>
    <property type="match status" value="1"/>
</dbReference>
<feature type="region of interest" description="Disordered" evidence="1">
    <location>
        <begin position="1"/>
        <end position="38"/>
    </location>
</feature>
<evidence type="ECO:0000256" key="1">
    <source>
        <dbReference type="SAM" id="MobiDB-lite"/>
    </source>
</evidence>
<feature type="compositionally biased region" description="Basic and acidic residues" evidence="1">
    <location>
        <begin position="9"/>
        <end position="20"/>
    </location>
</feature>
<evidence type="ECO:0000259" key="2">
    <source>
        <dbReference type="Pfam" id="PF23418"/>
    </source>
</evidence>
<protein>
    <submittedName>
        <fullName evidence="4">RnhA operon protein</fullName>
    </submittedName>
</protein>
<comment type="caution">
    <text evidence="4">The sequence shown here is derived from an EMBL/GenBank/DDBJ whole genome shotgun (WGS) entry which is preliminary data.</text>
</comment>
<gene>
    <name evidence="4" type="ORF">ACFR9U_08170</name>
</gene>
<evidence type="ECO:0000313" key="5">
    <source>
        <dbReference type="Proteomes" id="UP001597119"/>
    </source>
</evidence>
<dbReference type="RefSeq" id="WP_247375683.1">
    <property type="nucleotide sequence ID" value="NZ_JALLGV010000001.1"/>
</dbReference>
<feature type="domain" description="DUF7108" evidence="2">
    <location>
        <begin position="29"/>
        <end position="114"/>
    </location>
</feature>
<dbReference type="InterPro" id="IPR056494">
    <property type="entry name" value="DUF7108_C"/>
</dbReference>
<feature type="domain" description="DUF7108" evidence="3">
    <location>
        <begin position="119"/>
        <end position="203"/>
    </location>
</feature>
<accession>A0ABD6CA79</accession>